<dbReference type="SUPFAM" id="SSF51395">
    <property type="entry name" value="FMN-linked oxidoreductases"/>
    <property type="match status" value="1"/>
</dbReference>
<dbReference type="GO" id="GO:0003959">
    <property type="term" value="F:NADPH dehydrogenase activity"/>
    <property type="evidence" value="ECO:0007669"/>
    <property type="project" value="TreeGrafter"/>
</dbReference>
<dbReference type="InterPro" id="IPR020084">
    <property type="entry name" value="NUDIX_hydrolase_CS"/>
</dbReference>
<dbReference type="GO" id="GO:0016787">
    <property type="term" value="F:hydrolase activity"/>
    <property type="evidence" value="ECO:0007669"/>
    <property type="project" value="UniProtKB-KW"/>
</dbReference>
<dbReference type="AlphaFoldDB" id="A0AAN6G403"/>
<sequence length="574" mass="63721">MANLDRLSEPLKLGHCQLKHRMVMAPLTRFRSTMEHIPGKYMKEYYEQRASVPGTLLITEATFIAPQAGGYNNVPGIWSDEQVEAWKPIVDAVHAKGSFIYLQLWALGRAAGAEAAAKNLQREGPYPVVSSSAVAISSEYEEPTALSEEEIQTFVKYYANAASNSMKAGFDGVEIHGANGYLIDQFWQDVSNRRTDVYGGSIEKRARFGLEVTKAVIEACGGDSKKVGMRLSPWSTFQSMGMQEPIPQFSYIVEELKKLKLAYLHLVESRTSGKSAVDAEYATVTGNNDKLAEVWGVTAPIILAGGFDAEKAKKAVSEVYTTENVCIAFGRAFISTPDLPFRIQHGIELAPYDRKTFYKAESPDGYIDYPFSKEFLGEASKLPRSSLRCPSDGRRKMAFAPSITTQYTAEHFVESAGAILFKQSTQEICLVHRLSTREWLLPKGRRNVGETRAAAAIREVAEETGYQSRLLPLTMTTRAPPATEAANCRDKPRLHHGVCEPFMVTCRPLGGADNLKIIWWYIAAIDEDESPSAGEKQFEIEWFGLKEAQSRLTLATDRDVVRKAIQIFDASYAA</sequence>
<proteinExistence type="predicted"/>
<dbReference type="FunFam" id="3.20.20.70:FF:000138">
    <property type="entry name" value="NADPH dehydrogenase 1"/>
    <property type="match status" value="1"/>
</dbReference>
<dbReference type="PANTHER" id="PTHR22893">
    <property type="entry name" value="NADH OXIDOREDUCTASE-RELATED"/>
    <property type="match status" value="1"/>
</dbReference>
<dbReference type="Gene3D" id="3.90.79.10">
    <property type="entry name" value="Nucleoside Triphosphate Pyrophosphohydrolase"/>
    <property type="match status" value="1"/>
</dbReference>
<protein>
    <recommendedName>
        <fullName evidence="2">Nudix hydrolase domain-containing protein</fullName>
    </recommendedName>
</protein>
<dbReference type="EMBL" id="JASUXU010000001">
    <property type="protein sequence ID" value="KAK0328493.1"/>
    <property type="molecule type" value="Genomic_DNA"/>
</dbReference>
<dbReference type="InterPro" id="IPR001155">
    <property type="entry name" value="OxRdtase_FMN_N"/>
</dbReference>
<dbReference type="CDD" id="cd02933">
    <property type="entry name" value="OYE_like_FMN"/>
    <property type="match status" value="1"/>
</dbReference>
<dbReference type="PROSITE" id="PS00893">
    <property type="entry name" value="NUDIX_BOX"/>
    <property type="match status" value="1"/>
</dbReference>
<accession>A0AAN6G403</accession>
<reference evidence="3" key="1">
    <citation type="submission" date="2021-12" db="EMBL/GenBank/DDBJ databases">
        <title>Black yeast isolated from Biological Soil Crust.</title>
        <authorList>
            <person name="Kurbessoian T."/>
        </authorList>
    </citation>
    <scope>NUCLEOTIDE SEQUENCE</scope>
    <source>
        <strain evidence="3">CCFEE 5208</strain>
    </source>
</reference>
<evidence type="ECO:0000256" key="1">
    <source>
        <dbReference type="ARBA" id="ARBA00022801"/>
    </source>
</evidence>
<dbReference type="PANTHER" id="PTHR22893:SF91">
    <property type="entry name" value="NADPH DEHYDROGENASE 2-RELATED"/>
    <property type="match status" value="1"/>
</dbReference>
<feature type="domain" description="Nudix hydrolase" evidence="2">
    <location>
        <begin position="411"/>
        <end position="566"/>
    </location>
</feature>
<dbReference type="CDD" id="cd03673">
    <property type="entry name" value="NUDIX_Ap6A_hydrolase"/>
    <property type="match status" value="1"/>
</dbReference>
<dbReference type="InterPro" id="IPR013785">
    <property type="entry name" value="Aldolase_TIM"/>
</dbReference>
<dbReference type="Gene3D" id="3.20.20.70">
    <property type="entry name" value="Aldolase class I"/>
    <property type="match status" value="1"/>
</dbReference>
<name>A0AAN6G403_9PEZI</name>
<evidence type="ECO:0000259" key="2">
    <source>
        <dbReference type="PROSITE" id="PS51462"/>
    </source>
</evidence>
<organism evidence="3 4">
    <name type="scientific">Friedmanniomyces endolithicus</name>
    <dbReference type="NCBI Taxonomy" id="329885"/>
    <lineage>
        <taxon>Eukaryota</taxon>
        <taxon>Fungi</taxon>
        <taxon>Dikarya</taxon>
        <taxon>Ascomycota</taxon>
        <taxon>Pezizomycotina</taxon>
        <taxon>Dothideomycetes</taxon>
        <taxon>Dothideomycetidae</taxon>
        <taxon>Mycosphaerellales</taxon>
        <taxon>Teratosphaeriaceae</taxon>
        <taxon>Friedmanniomyces</taxon>
    </lineage>
</organism>
<gene>
    <name evidence="3" type="ORF">LTR82_000424</name>
</gene>
<dbReference type="Pfam" id="PF00724">
    <property type="entry name" value="Oxidored_FMN"/>
    <property type="match status" value="1"/>
</dbReference>
<dbReference type="Proteomes" id="UP001168146">
    <property type="component" value="Unassembled WGS sequence"/>
</dbReference>
<keyword evidence="1" id="KW-0378">Hydrolase</keyword>
<dbReference type="Pfam" id="PF00293">
    <property type="entry name" value="NUDIX"/>
    <property type="match status" value="1"/>
</dbReference>
<dbReference type="SUPFAM" id="SSF55811">
    <property type="entry name" value="Nudix"/>
    <property type="match status" value="1"/>
</dbReference>
<evidence type="ECO:0000313" key="4">
    <source>
        <dbReference type="Proteomes" id="UP001168146"/>
    </source>
</evidence>
<dbReference type="InterPro" id="IPR045247">
    <property type="entry name" value="Oye-like"/>
</dbReference>
<dbReference type="GO" id="GO:0010181">
    <property type="term" value="F:FMN binding"/>
    <property type="evidence" value="ECO:0007669"/>
    <property type="project" value="InterPro"/>
</dbReference>
<dbReference type="PROSITE" id="PS51462">
    <property type="entry name" value="NUDIX"/>
    <property type="match status" value="1"/>
</dbReference>
<dbReference type="InterPro" id="IPR000086">
    <property type="entry name" value="NUDIX_hydrolase_dom"/>
</dbReference>
<comment type="caution">
    <text evidence="3">The sequence shown here is derived from an EMBL/GenBank/DDBJ whole genome shotgun (WGS) entry which is preliminary data.</text>
</comment>
<evidence type="ECO:0000313" key="3">
    <source>
        <dbReference type="EMBL" id="KAK0328493.1"/>
    </source>
</evidence>
<dbReference type="InterPro" id="IPR015797">
    <property type="entry name" value="NUDIX_hydrolase-like_dom_sf"/>
</dbReference>